<dbReference type="PROSITE" id="PS50206">
    <property type="entry name" value="RHODANESE_3"/>
    <property type="match status" value="1"/>
</dbReference>
<dbReference type="Gene3D" id="3.40.250.10">
    <property type="entry name" value="Rhodanese-like domain"/>
    <property type="match status" value="1"/>
</dbReference>
<reference evidence="2" key="1">
    <citation type="submission" date="2022-06" db="EMBL/GenBank/DDBJ databases">
        <title>Complete Genome Sequence of Arcanobacterium pinnipediorum strain DSM 28752 isolated from a harbour seal.</title>
        <authorList>
            <person name="Borowiak M."/>
            <person name="Kreitlow A."/>
            <person name="Alssahen M."/>
            <person name="Malorny B."/>
            <person name="Laemmler C."/>
            <person name="Prenger-Berninghoff E."/>
            <person name="Siebert U."/>
            <person name="Ploetz M."/>
            <person name="Abdulmawjood A."/>
        </authorList>
    </citation>
    <scope>NUCLEOTIDE SEQUENCE</scope>
    <source>
        <strain evidence="2">DSM 28752</strain>
    </source>
</reference>
<dbReference type="Pfam" id="PF00581">
    <property type="entry name" value="Rhodanese"/>
    <property type="match status" value="1"/>
</dbReference>
<organism evidence="2 3">
    <name type="scientific">Arcanobacterium pinnipediorum</name>
    <dbReference type="NCBI Taxonomy" id="1503041"/>
    <lineage>
        <taxon>Bacteria</taxon>
        <taxon>Bacillati</taxon>
        <taxon>Actinomycetota</taxon>
        <taxon>Actinomycetes</taxon>
        <taxon>Actinomycetales</taxon>
        <taxon>Actinomycetaceae</taxon>
        <taxon>Arcanobacterium</taxon>
    </lineage>
</organism>
<dbReference type="SUPFAM" id="SSF52821">
    <property type="entry name" value="Rhodanese/Cell cycle control phosphatase"/>
    <property type="match status" value="1"/>
</dbReference>
<name>A0ABY5AJM0_9ACTO</name>
<dbReference type="SMART" id="SM00450">
    <property type="entry name" value="RHOD"/>
    <property type="match status" value="1"/>
</dbReference>
<feature type="domain" description="Rhodanese" evidence="1">
    <location>
        <begin position="25"/>
        <end position="112"/>
    </location>
</feature>
<proteinExistence type="predicted"/>
<dbReference type="Proteomes" id="UP001056109">
    <property type="component" value="Chromosome"/>
</dbReference>
<evidence type="ECO:0000313" key="3">
    <source>
        <dbReference type="Proteomes" id="UP001056109"/>
    </source>
</evidence>
<keyword evidence="3" id="KW-1185">Reference proteome</keyword>
<protein>
    <submittedName>
        <fullName evidence="2">Rhodanese-like domain-containing protein</fullName>
    </submittedName>
</protein>
<evidence type="ECO:0000259" key="1">
    <source>
        <dbReference type="PROSITE" id="PS50206"/>
    </source>
</evidence>
<dbReference type="CDD" id="cd00158">
    <property type="entry name" value="RHOD"/>
    <property type="match status" value="1"/>
</dbReference>
<dbReference type="InterPro" id="IPR036873">
    <property type="entry name" value="Rhodanese-like_dom_sf"/>
</dbReference>
<dbReference type="InterPro" id="IPR050229">
    <property type="entry name" value="GlpE_sulfurtransferase"/>
</dbReference>
<dbReference type="PANTHER" id="PTHR43031:SF7">
    <property type="entry name" value="NITRIC OXIDE REDUCTASE FLRD-NAD(+) REDUCTASE"/>
    <property type="match status" value="1"/>
</dbReference>
<accession>A0ABY5AJM0</accession>
<dbReference type="PANTHER" id="PTHR43031">
    <property type="entry name" value="FAD-DEPENDENT OXIDOREDUCTASE"/>
    <property type="match status" value="1"/>
</dbReference>
<dbReference type="RefSeq" id="WP_252673905.1">
    <property type="nucleotide sequence ID" value="NZ_CP099547.1"/>
</dbReference>
<gene>
    <name evidence="2" type="ORF">NG665_03510</name>
</gene>
<evidence type="ECO:0000313" key="2">
    <source>
        <dbReference type="EMBL" id="USR80055.1"/>
    </source>
</evidence>
<sequence>MGFFDFLYPNGRSPQLTTAQAYKEYQAGARLIDIRDLIDWNKGHIEGSEHIPQARLLRPSTGLEKTERLILVCSDGQKSLHVAYRLQDAGYDAISIHGGLASWKQSGLPFSQ</sequence>
<dbReference type="InterPro" id="IPR001763">
    <property type="entry name" value="Rhodanese-like_dom"/>
</dbReference>
<dbReference type="EMBL" id="CP099547">
    <property type="protein sequence ID" value="USR80055.1"/>
    <property type="molecule type" value="Genomic_DNA"/>
</dbReference>